<dbReference type="InterPro" id="IPR003675">
    <property type="entry name" value="Rce1/LyrA-like_dom"/>
</dbReference>
<keyword evidence="4 13" id="KW-0812">Transmembrane</keyword>
<name>A0A8D1D5E8_PIG</name>
<comment type="subcellular location">
    <subcellularLocation>
        <location evidence="1">Endoplasmic reticulum membrane</location>
        <topology evidence="1">Multi-pass membrane protein</topology>
    </subcellularLocation>
</comment>
<evidence type="ECO:0000256" key="4">
    <source>
        <dbReference type="ARBA" id="ARBA00022692"/>
    </source>
</evidence>
<evidence type="ECO:0000313" key="15">
    <source>
        <dbReference type="Ensembl" id="ENSSSCP00035044625.1"/>
    </source>
</evidence>
<feature type="transmembrane region" description="Helical" evidence="13">
    <location>
        <begin position="326"/>
        <end position="345"/>
    </location>
</feature>
<dbReference type="Proteomes" id="UP000694724">
    <property type="component" value="Unplaced"/>
</dbReference>
<keyword evidence="7 13" id="KW-1133">Transmembrane helix</keyword>
<dbReference type="GeneID" id="100514389"/>
<dbReference type="Proteomes" id="UP000694571">
    <property type="component" value="Unplaced"/>
</dbReference>
<evidence type="ECO:0000256" key="5">
    <source>
        <dbReference type="ARBA" id="ARBA00022801"/>
    </source>
</evidence>
<sequence length="372" mass="39764">MRHWCAPRVQARWRRWAGMGFACCRCRGQSGRPSRRLWAVRAPGSAAGCPCSLASALPAPTWAASTCGRASCPGTTLPSSSGASPVSWWCQVSRPSACYSGGNLQASRCEGGGAEGSEGAVSGLFGGGSKTDAPFPVAQPGTSLLTLMGFRLEGIFPAALLPLLLTMILFLGPLMQLSMDCSCDLADGLKVVLAPRSWARCLTDMRWLRNQVIAPLTEELVFRACMLPMLAPCTGLGPAVFTCPLFFGVAHFHHIFEQLRFRQSSVGSIFLSAAFQFSYTAVFGAYTAFLFIRTGHLIGPVLCHSFCNYMGFPAVCAALEHPQRRPLLAGYALGVGLFLLLLQPLTDPKLYGSLPLCVLLERAGDSEAPLCS</sequence>
<reference evidence="15" key="1">
    <citation type="submission" date="2025-05" db="UniProtKB">
        <authorList>
            <consortium name="Ensembl"/>
        </authorList>
    </citation>
    <scope>IDENTIFICATION</scope>
</reference>
<dbReference type="Ensembl" id="ENSSSCT00060044716.1">
    <property type="protein sequence ID" value="ENSSSCP00060019087.1"/>
    <property type="gene ID" value="ENSSSCG00060033013.1"/>
</dbReference>
<keyword evidence="6" id="KW-0256">Endoplasmic reticulum</keyword>
<evidence type="ECO:0000256" key="11">
    <source>
        <dbReference type="ARBA" id="ARBA00049729"/>
    </source>
</evidence>
<evidence type="ECO:0000256" key="10">
    <source>
        <dbReference type="ARBA" id="ARBA00047280"/>
    </source>
</evidence>
<evidence type="ECO:0000256" key="2">
    <source>
        <dbReference type="ARBA" id="ARBA00006897"/>
    </source>
</evidence>
<dbReference type="Ensembl" id="ENSSSCT00025106268.1">
    <property type="protein sequence ID" value="ENSSSCP00025047667.1"/>
    <property type="gene ID" value="ENSSSCG00025076667.1"/>
</dbReference>
<proteinExistence type="inferred from homology"/>
<evidence type="ECO:0000256" key="3">
    <source>
        <dbReference type="ARBA" id="ARBA00022670"/>
    </source>
</evidence>
<evidence type="ECO:0000313" key="16">
    <source>
        <dbReference type="Proteomes" id="UP000694720"/>
    </source>
</evidence>
<dbReference type="Proteomes" id="UP000694726">
    <property type="component" value="Unplaced"/>
</dbReference>
<dbReference type="EC" id="3.4.26.1" evidence="11"/>
<dbReference type="PANTHER" id="PTHR13046">
    <property type="entry name" value="PROTEASE U48 CAAX PRENYL PROTEASE RCE1"/>
    <property type="match status" value="1"/>
</dbReference>
<comment type="similarity">
    <text evidence="2">Belongs to the peptidase U48 family.</text>
</comment>
<organism evidence="15 16">
    <name type="scientific">Sus scrofa</name>
    <name type="common">Pig</name>
    <dbReference type="NCBI Taxonomy" id="9823"/>
    <lineage>
        <taxon>Eukaryota</taxon>
        <taxon>Metazoa</taxon>
        <taxon>Chordata</taxon>
        <taxon>Craniata</taxon>
        <taxon>Vertebrata</taxon>
        <taxon>Euteleostomi</taxon>
        <taxon>Mammalia</taxon>
        <taxon>Eutheria</taxon>
        <taxon>Laurasiatheria</taxon>
        <taxon>Artiodactyla</taxon>
        <taxon>Suina</taxon>
        <taxon>Suidae</taxon>
        <taxon>Sus</taxon>
    </lineage>
</organism>
<feature type="transmembrane region" description="Helical" evidence="13">
    <location>
        <begin position="236"/>
        <end position="256"/>
    </location>
</feature>
<gene>
    <name evidence="15" type="primary">RCE1</name>
</gene>
<dbReference type="Proteomes" id="UP000694722">
    <property type="component" value="Unplaced"/>
</dbReference>
<protein>
    <recommendedName>
        <fullName evidence="12">CAAX prenyl protease 2</fullName>
        <ecNumber evidence="11">3.4.26.1</ecNumber>
    </recommendedName>
    <alternativeName>
        <fullName evidence="9">Farnesylated proteins-converting enzyme 2</fullName>
    </alternativeName>
</protein>
<feature type="transmembrane region" description="Helical" evidence="13">
    <location>
        <begin position="155"/>
        <end position="175"/>
    </location>
</feature>
<dbReference type="RefSeq" id="XP_020938446.1">
    <property type="nucleotide sequence ID" value="XM_021082787.1"/>
</dbReference>
<dbReference type="GO" id="GO:0004222">
    <property type="term" value="F:metalloendopeptidase activity"/>
    <property type="evidence" value="ECO:0007669"/>
    <property type="project" value="InterPro"/>
</dbReference>
<dbReference type="GO" id="GO:0005789">
    <property type="term" value="C:endoplasmic reticulum membrane"/>
    <property type="evidence" value="ECO:0007669"/>
    <property type="project" value="UniProtKB-SubCell"/>
</dbReference>
<evidence type="ECO:0000256" key="7">
    <source>
        <dbReference type="ARBA" id="ARBA00022989"/>
    </source>
</evidence>
<dbReference type="GO" id="GO:0071586">
    <property type="term" value="P:CAAX-box protein processing"/>
    <property type="evidence" value="ECO:0007669"/>
    <property type="project" value="InterPro"/>
</dbReference>
<accession>A0A8D1D5E8</accession>
<feature type="transmembrane region" description="Helical" evidence="13">
    <location>
        <begin position="298"/>
        <end position="319"/>
    </location>
</feature>
<dbReference type="InterPro" id="IPR039731">
    <property type="entry name" value="Rce1"/>
</dbReference>
<evidence type="ECO:0000256" key="9">
    <source>
        <dbReference type="ARBA" id="ARBA00032607"/>
    </source>
</evidence>
<feature type="transmembrane region" description="Helical" evidence="13">
    <location>
        <begin position="268"/>
        <end position="292"/>
    </location>
</feature>
<dbReference type="Proteomes" id="UP000694720">
    <property type="component" value="Unplaced"/>
</dbReference>
<evidence type="ECO:0000256" key="6">
    <source>
        <dbReference type="ARBA" id="ARBA00022824"/>
    </source>
</evidence>
<dbReference type="PANTHER" id="PTHR13046:SF0">
    <property type="entry name" value="CAAX PRENYL PROTEASE 2"/>
    <property type="match status" value="1"/>
</dbReference>
<keyword evidence="8 13" id="KW-0472">Membrane</keyword>
<dbReference type="Ensembl" id="ENSSSCT00040075411.1">
    <property type="protein sequence ID" value="ENSSSCP00040032370.1"/>
    <property type="gene ID" value="ENSSSCG00040055546.1"/>
</dbReference>
<dbReference type="Proteomes" id="UP000694727">
    <property type="component" value="Unplaced"/>
</dbReference>
<dbReference type="CTD" id="9986"/>
<dbReference type="Ensembl" id="ENSSSCT00035104197.1">
    <property type="protein sequence ID" value="ENSSSCP00035044625.1"/>
    <property type="gene ID" value="ENSSSCG00035076544.1"/>
</dbReference>
<dbReference type="Proteomes" id="UP000694728">
    <property type="component" value="Unplaced"/>
</dbReference>
<evidence type="ECO:0000259" key="14">
    <source>
        <dbReference type="Pfam" id="PF02517"/>
    </source>
</evidence>
<dbReference type="AlphaFoldDB" id="A0A8D1D5E8"/>
<feature type="domain" description="CAAX prenyl protease 2/Lysostaphin resistance protein A-like" evidence="14">
    <location>
        <begin position="207"/>
        <end position="310"/>
    </location>
</feature>
<dbReference type="Ensembl" id="ENSSSCT00045026491.1">
    <property type="protein sequence ID" value="ENSSSCP00045018285.1"/>
    <property type="gene ID" value="ENSSSCG00045015563.1"/>
</dbReference>
<evidence type="ECO:0000256" key="13">
    <source>
        <dbReference type="SAM" id="Phobius"/>
    </source>
</evidence>
<evidence type="ECO:0000256" key="8">
    <source>
        <dbReference type="ARBA" id="ARBA00023136"/>
    </source>
</evidence>
<evidence type="ECO:0000256" key="12">
    <source>
        <dbReference type="ARBA" id="ARBA00049763"/>
    </source>
</evidence>
<keyword evidence="5" id="KW-0378">Hydrolase</keyword>
<dbReference type="Ensembl" id="ENSSSCT00050084109.1">
    <property type="protein sequence ID" value="ENSSSCP00050036092.1"/>
    <property type="gene ID" value="ENSSSCG00050061728.1"/>
</dbReference>
<evidence type="ECO:0000256" key="1">
    <source>
        <dbReference type="ARBA" id="ARBA00004477"/>
    </source>
</evidence>
<keyword evidence="3" id="KW-0645">Protease</keyword>
<comment type="catalytic activity">
    <reaction evidence="10">
        <text>Hydrolyzes the peptide bond -P2-(S-farnesyl or geranylgeranyl)C-P1'-P2'-P3'-COOH where P1' and P2' are amino acids with aliphatic sidechains and P3' is any C-terminal residue.</text>
        <dbReference type="EC" id="3.4.26.1"/>
    </reaction>
</comment>
<dbReference type="Ensembl" id="ENSSSCT00055046978.1">
    <property type="protein sequence ID" value="ENSSSCP00055037472.1"/>
    <property type="gene ID" value="ENSSSCG00055023788.1"/>
</dbReference>
<dbReference type="Ensembl" id="ENSSSCT00015094074.1">
    <property type="protein sequence ID" value="ENSSSCP00015038552.1"/>
    <property type="gene ID" value="ENSSSCG00015070120.1"/>
</dbReference>
<dbReference type="Proteomes" id="UP000694723">
    <property type="component" value="Unplaced"/>
</dbReference>
<dbReference type="Pfam" id="PF02517">
    <property type="entry name" value="Rce1-like"/>
    <property type="match status" value="1"/>
</dbReference>